<dbReference type="RefSeq" id="WP_245956734.1">
    <property type="nucleotide sequence ID" value="NZ_PVNG01000066.1"/>
</dbReference>
<feature type="domain" description="HTH araC/xylS-type" evidence="4">
    <location>
        <begin position="268"/>
        <end position="366"/>
    </location>
</feature>
<evidence type="ECO:0000313" key="6">
    <source>
        <dbReference type="Proteomes" id="UP000238312"/>
    </source>
</evidence>
<evidence type="ECO:0000256" key="3">
    <source>
        <dbReference type="ARBA" id="ARBA00023163"/>
    </source>
</evidence>
<dbReference type="CDD" id="cd03137">
    <property type="entry name" value="GATase1_AraC_1"/>
    <property type="match status" value="1"/>
</dbReference>
<sequence>MKVARRIRDGGSEKRIDGNTDTAFRADRTSPRCQEWRDCTCLPDFCHNVAVLPFRSVAAYVTQGVSAFSLGLVGKVFADRTRLTVPAFEFFVCAERPGDVHTDLGLPLTVEFGLDHLARADLIILIPSDDYVSADAPSSALMEAIRAAHESGSIVASFCTGSFLLAAAGLLDGRRATTHWSLAEDLAARHPAVSVMPEVLYVDEGAIVTGAGAAAGIDLCLHLLRREHGAAIANIVAREIVVAPHRDGGQAQYIPVPVPTGGHDERLASVLDWARQNLDKPLSVNDLAAQALMSPRTFARRFRMATGTTPYAWLRSRRLDRAEELLEITDLQVEQIARRVGFASVSVLRESFLQRRGVSPSAYRRAFSQL</sequence>
<protein>
    <submittedName>
        <fullName evidence="5">AraC family transcriptional regulator with amidase-like domain</fullName>
    </submittedName>
</protein>
<dbReference type="PROSITE" id="PS00041">
    <property type="entry name" value="HTH_ARAC_FAMILY_1"/>
    <property type="match status" value="1"/>
</dbReference>
<dbReference type="EMBL" id="PVNG01000066">
    <property type="protein sequence ID" value="PRX42839.1"/>
    <property type="molecule type" value="Genomic_DNA"/>
</dbReference>
<dbReference type="SUPFAM" id="SSF46689">
    <property type="entry name" value="Homeodomain-like"/>
    <property type="match status" value="2"/>
</dbReference>
<proteinExistence type="predicted"/>
<reference evidence="5 6" key="1">
    <citation type="submission" date="2018-03" db="EMBL/GenBank/DDBJ databases">
        <title>Genomic Encyclopedia of Type Strains, Phase III (KMG-III): the genomes of soil and plant-associated and newly described type strains.</title>
        <authorList>
            <person name="Whitman W."/>
        </authorList>
    </citation>
    <scope>NUCLEOTIDE SEQUENCE [LARGE SCALE GENOMIC DNA]</scope>
    <source>
        <strain evidence="5 6">CGMCC 4.7104</strain>
    </source>
</reference>
<dbReference type="Gene3D" id="3.40.50.880">
    <property type="match status" value="1"/>
</dbReference>
<evidence type="ECO:0000256" key="1">
    <source>
        <dbReference type="ARBA" id="ARBA00023015"/>
    </source>
</evidence>
<dbReference type="Pfam" id="PF12833">
    <property type="entry name" value="HTH_18"/>
    <property type="match status" value="1"/>
</dbReference>
<dbReference type="Gene3D" id="1.10.10.60">
    <property type="entry name" value="Homeodomain-like"/>
    <property type="match status" value="1"/>
</dbReference>
<organism evidence="5 6">
    <name type="scientific">Nonomuraea fuscirosea</name>
    <dbReference type="NCBI Taxonomy" id="1291556"/>
    <lineage>
        <taxon>Bacteria</taxon>
        <taxon>Bacillati</taxon>
        <taxon>Actinomycetota</taxon>
        <taxon>Actinomycetes</taxon>
        <taxon>Streptosporangiales</taxon>
        <taxon>Streptosporangiaceae</taxon>
        <taxon>Nonomuraea</taxon>
    </lineage>
</organism>
<dbReference type="InterPro" id="IPR018060">
    <property type="entry name" value="HTH_AraC"/>
</dbReference>
<name>A0A2T0LJV3_9ACTN</name>
<accession>A0A2T0LJV3</accession>
<keyword evidence="2" id="KW-0238">DNA-binding</keyword>
<dbReference type="Proteomes" id="UP000238312">
    <property type="component" value="Unassembled WGS sequence"/>
</dbReference>
<dbReference type="SUPFAM" id="SSF52317">
    <property type="entry name" value="Class I glutamine amidotransferase-like"/>
    <property type="match status" value="1"/>
</dbReference>
<evidence type="ECO:0000259" key="4">
    <source>
        <dbReference type="PROSITE" id="PS01124"/>
    </source>
</evidence>
<dbReference type="GO" id="GO:0003700">
    <property type="term" value="F:DNA-binding transcription factor activity"/>
    <property type="evidence" value="ECO:0007669"/>
    <property type="project" value="InterPro"/>
</dbReference>
<dbReference type="InterPro" id="IPR009057">
    <property type="entry name" value="Homeodomain-like_sf"/>
</dbReference>
<keyword evidence="1" id="KW-0805">Transcription regulation</keyword>
<dbReference type="InterPro" id="IPR052158">
    <property type="entry name" value="INH-QAR"/>
</dbReference>
<dbReference type="InterPro" id="IPR002818">
    <property type="entry name" value="DJ-1/PfpI"/>
</dbReference>
<dbReference type="PROSITE" id="PS01124">
    <property type="entry name" value="HTH_ARAC_FAMILY_2"/>
    <property type="match status" value="1"/>
</dbReference>
<dbReference type="AlphaFoldDB" id="A0A2T0LJV3"/>
<dbReference type="GO" id="GO:0043565">
    <property type="term" value="F:sequence-specific DNA binding"/>
    <property type="evidence" value="ECO:0007669"/>
    <property type="project" value="InterPro"/>
</dbReference>
<keyword evidence="6" id="KW-1185">Reference proteome</keyword>
<dbReference type="PANTHER" id="PTHR43130:SF3">
    <property type="entry name" value="HTH-TYPE TRANSCRIPTIONAL REGULATOR RV1931C"/>
    <property type="match status" value="1"/>
</dbReference>
<keyword evidence="3" id="KW-0804">Transcription</keyword>
<evidence type="ECO:0000313" key="5">
    <source>
        <dbReference type="EMBL" id="PRX42839.1"/>
    </source>
</evidence>
<evidence type="ECO:0000256" key="2">
    <source>
        <dbReference type="ARBA" id="ARBA00023125"/>
    </source>
</evidence>
<dbReference type="SMART" id="SM00342">
    <property type="entry name" value="HTH_ARAC"/>
    <property type="match status" value="1"/>
</dbReference>
<dbReference type="InterPro" id="IPR029062">
    <property type="entry name" value="Class_I_gatase-like"/>
</dbReference>
<dbReference type="InterPro" id="IPR018062">
    <property type="entry name" value="HTH_AraC-typ_CS"/>
</dbReference>
<dbReference type="Pfam" id="PF01965">
    <property type="entry name" value="DJ-1_PfpI"/>
    <property type="match status" value="1"/>
</dbReference>
<gene>
    <name evidence="5" type="ORF">B0I32_16610</name>
</gene>
<comment type="caution">
    <text evidence="5">The sequence shown here is derived from an EMBL/GenBank/DDBJ whole genome shotgun (WGS) entry which is preliminary data.</text>
</comment>
<dbReference type="PANTHER" id="PTHR43130">
    <property type="entry name" value="ARAC-FAMILY TRANSCRIPTIONAL REGULATOR"/>
    <property type="match status" value="1"/>
</dbReference>